<sequence length="35" mass="3988">MPTNTACTLEWLHFTGMARSTGEAIYRAMLTRLSR</sequence>
<reference evidence="1 2" key="1">
    <citation type="submission" date="2014-07" db="EMBL/GenBank/DDBJ databases">
        <authorList>
            <person name="Urmite Genomes Urmite Genomes"/>
        </authorList>
    </citation>
    <scope>NUCLEOTIDE SEQUENCE [LARGE SCALE GENOMIC DNA]</scope>
    <source>
        <strain evidence="1 2">20_BN</strain>
    </source>
</reference>
<dbReference type="Proteomes" id="UP000053902">
    <property type="component" value="Unassembled WGS sequence"/>
</dbReference>
<dbReference type="HOGENOM" id="CLU_3366779_0_0_6"/>
<dbReference type="EMBL" id="CCSF01000001">
    <property type="protein sequence ID" value="CDZ93757.1"/>
    <property type="molecule type" value="Genomic_DNA"/>
</dbReference>
<name>A0A078LTU9_9PSED</name>
<dbReference type="AlphaFoldDB" id="A0A078LTU9"/>
<gene>
    <name evidence="1" type="ORF">BN1079_01055</name>
</gene>
<proteinExistence type="predicted"/>
<protein>
    <submittedName>
        <fullName evidence="1">Uncharacterized protein</fullName>
    </submittedName>
</protein>
<evidence type="ECO:0000313" key="2">
    <source>
        <dbReference type="Proteomes" id="UP000053902"/>
    </source>
</evidence>
<evidence type="ECO:0000313" key="1">
    <source>
        <dbReference type="EMBL" id="CDZ93757.1"/>
    </source>
</evidence>
<organism evidence="1 2">
    <name type="scientific">Pseudomonas saudiphocaensis</name>
    <dbReference type="NCBI Taxonomy" id="1499686"/>
    <lineage>
        <taxon>Bacteria</taxon>
        <taxon>Pseudomonadati</taxon>
        <taxon>Pseudomonadota</taxon>
        <taxon>Gammaproteobacteria</taxon>
        <taxon>Pseudomonadales</taxon>
        <taxon>Pseudomonadaceae</taxon>
        <taxon>Pseudomonas</taxon>
    </lineage>
</organism>
<accession>A0A078LTU9</accession>
<keyword evidence="2" id="KW-1185">Reference proteome</keyword>